<proteinExistence type="predicted"/>
<dbReference type="EMBL" id="CP094970">
    <property type="protein sequence ID" value="UYM04892.1"/>
    <property type="molecule type" value="Genomic_DNA"/>
</dbReference>
<dbReference type="RefSeq" id="WP_271633655.1">
    <property type="nucleotide sequence ID" value="NZ_CP094970.1"/>
</dbReference>
<dbReference type="KEGG" id="sgrg:L0C25_20565"/>
<accession>A0AA46THF9</accession>
<sequence>MDRETSTKALDGAVTAMAVGRIIWGIAAYAAPGANTKAAGLPGRPSGEVTYLTRVFGSRAFALGCGYLLSDDDAKSRWRRLGLVVDVSDTAAGVVHLVRGDVPRRATATLVAATGTYAAIGALRVAKELRSAS</sequence>
<name>A0AA46THF9_9ACTN</name>
<keyword evidence="2" id="KW-1185">Reference proteome</keyword>
<organism evidence="1 2">
    <name type="scientific">Solicola gregarius</name>
    <dbReference type="NCBI Taxonomy" id="2908642"/>
    <lineage>
        <taxon>Bacteria</taxon>
        <taxon>Bacillati</taxon>
        <taxon>Actinomycetota</taxon>
        <taxon>Actinomycetes</taxon>
        <taxon>Propionibacteriales</taxon>
        <taxon>Nocardioidaceae</taxon>
        <taxon>Solicola</taxon>
    </lineage>
</organism>
<evidence type="ECO:0008006" key="3">
    <source>
        <dbReference type="Google" id="ProtNLM"/>
    </source>
</evidence>
<protein>
    <recommendedName>
        <fullName evidence="3">DUF4267 domain-containing protein</fullName>
    </recommendedName>
</protein>
<reference evidence="1" key="1">
    <citation type="submission" date="2022-01" db="EMBL/GenBank/DDBJ databases">
        <title>Nocardioidaceae gen. sp. A5X3R13.</title>
        <authorList>
            <person name="Lopez Marin M.A."/>
            <person name="Uhlik O."/>
        </authorList>
    </citation>
    <scope>NUCLEOTIDE SEQUENCE</scope>
    <source>
        <strain evidence="1">A5X3R13</strain>
    </source>
</reference>
<evidence type="ECO:0000313" key="1">
    <source>
        <dbReference type="EMBL" id="UYM04892.1"/>
    </source>
</evidence>
<dbReference type="Proteomes" id="UP001164390">
    <property type="component" value="Chromosome"/>
</dbReference>
<gene>
    <name evidence="1" type="ORF">L0C25_20565</name>
</gene>
<dbReference type="AlphaFoldDB" id="A0AA46THF9"/>
<evidence type="ECO:0000313" key="2">
    <source>
        <dbReference type="Proteomes" id="UP001164390"/>
    </source>
</evidence>